<dbReference type="GO" id="GO:0003723">
    <property type="term" value="F:RNA binding"/>
    <property type="evidence" value="ECO:0007669"/>
    <property type="project" value="InterPro"/>
</dbReference>
<dbReference type="InterPro" id="IPR009097">
    <property type="entry name" value="Cyclic_Pdiesterase"/>
</dbReference>
<dbReference type="GO" id="GO:0006307">
    <property type="term" value="P:DNA alkylation repair"/>
    <property type="evidence" value="ECO:0007669"/>
    <property type="project" value="InterPro"/>
</dbReference>
<reference evidence="3" key="1">
    <citation type="submission" date="2022-08" db="EMBL/GenBank/DDBJ databases">
        <title>Novel sulfate-reducing endosymbionts in the free-living metamonad Anaeramoeba.</title>
        <authorList>
            <person name="Jerlstrom-Hultqvist J."/>
            <person name="Cepicka I."/>
            <person name="Gallot-Lavallee L."/>
            <person name="Salas-Leiva D."/>
            <person name="Curtis B.A."/>
            <person name="Zahonova K."/>
            <person name="Pipaliya S."/>
            <person name="Dacks J."/>
            <person name="Roger A.J."/>
        </authorList>
    </citation>
    <scope>NUCLEOTIDE SEQUENCE</scope>
    <source>
        <strain evidence="3">Schooner1</strain>
    </source>
</reference>
<organism evidence="2 4">
    <name type="scientific">Anaeramoeba flamelloides</name>
    <dbReference type="NCBI Taxonomy" id="1746091"/>
    <lineage>
        <taxon>Eukaryota</taxon>
        <taxon>Metamonada</taxon>
        <taxon>Anaeramoebidae</taxon>
        <taxon>Anaeramoeba</taxon>
    </lineage>
</organism>
<evidence type="ECO:0000313" key="2">
    <source>
        <dbReference type="EMBL" id="KAJ3436574.1"/>
    </source>
</evidence>
<dbReference type="PANTHER" id="PTHR13360">
    <property type="entry name" value="ACTIVATING SIGNAL COINTEGRATOR 1 COMPLEX SUBUNIT 1"/>
    <property type="match status" value="1"/>
</dbReference>
<dbReference type="InterPro" id="IPR036612">
    <property type="entry name" value="KH_dom_type_1_sf"/>
</dbReference>
<dbReference type="Gene3D" id="3.90.1140.10">
    <property type="entry name" value="Cyclic phosphodiesterase"/>
    <property type="match status" value="1"/>
</dbReference>
<dbReference type="PANTHER" id="PTHR13360:SF1">
    <property type="entry name" value="ACTIVATING SIGNAL COINTEGRATOR 1 COMPLEX SUBUNIT 1"/>
    <property type="match status" value="1"/>
</dbReference>
<evidence type="ECO:0000259" key="1">
    <source>
        <dbReference type="Pfam" id="PF10469"/>
    </source>
</evidence>
<keyword evidence="5" id="KW-1185">Reference proteome</keyword>
<gene>
    <name evidence="2" type="ORF">M0812_18633</name>
    <name evidence="3" type="ORF">M0813_01007</name>
</gene>
<feature type="domain" description="A-kinase anchor protein 7-like phosphoesterase" evidence="1">
    <location>
        <begin position="98"/>
        <end position="299"/>
    </location>
</feature>
<accession>A0AAV7Z443</accession>
<reference evidence="2" key="2">
    <citation type="submission" date="2022-08" db="EMBL/GenBank/DDBJ databases">
        <title>Novel sulphate-reducing endosymbionts in the free-living metamonad Anaeramoeba.</title>
        <authorList>
            <person name="Jerlstrom-Hultqvist J."/>
            <person name="Cepicka I."/>
            <person name="Gallot-Lavallee L."/>
            <person name="Salas-Leiva D."/>
            <person name="Curtis B.A."/>
            <person name="Zahonova K."/>
            <person name="Pipaliya S."/>
            <person name="Dacks J."/>
            <person name="Roger A.J."/>
        </authorList>
    </citation>
    <scope>NUCLEOTIDE SEQUENCE</scope>
    <source>
        <strain evidence="2">Busselton2</strain>
    </source>
</reference>
<evidence type="ECO:0000313" key="3">
    <source>
        <dbReference type="EMBL" id="KAJ6226039.1"/>
    </source>
</evidence>
<dbReference type="InterPro" id="IPR009210">
    <property type="entry name" value="ASCC1"/>
</dbReference>
<dbReference type="Gene3D" id="3.30.1370.10">
    <property type="entry name" value="K Homology domain, type 1"/>
    <property type="match status" value="1"/>
</dbReference>
<dbReference type="SUPFAM" id="SSF54791">
    <property type="entry name" value="Eukaryotic type KH-domain (KH-domain type I)"/>
    <property type="match status" value="1"/>
</dbReference>
<dbReference type="SUPFAM" id="SSF55144">
    <property type="entry name" value="LigT-like"/>
    <property type="match status" value="1"/>
</dbReference>
<dbReference type="InterPro" id="IPR019510">
    <property type="entry name" value="AKAP7-like_phosphoesterase"/>
</dbReference>
<evidence type="ECO:0000313" key="5">
    <source>
        <dbReference type="Proteomes" id="UP001150062"/>
    </source>
</evidence>
<comment type="caution">
    <text evidence="2">The sequence shown here is derived from an EMBL/GenBank/DDBJ whole genome shotgun (WGS) entry which is preliminary data.</text>
</comment>
<name>A0AAV7Z443_9EUKA</name>
<dbReference type="GO" id="GO:0006355">
    <property type="term" value="P:regulation of DNA-templated transcription"/>
    <property type="evidence" value="ECO:0007669"/>
    <property type="project" value="TreeGrafter"/>
</dbReference>
<dbReference type="AlphaFoldDB" id="A0AAV7Z443"/>
<dbReference type="Proteomes" id="UP001150062">
    <property type="component" value="Unassembled WGS sequence"/>
</dbReference>
<dbReference type="EMBL" id="JANTQA010000036">
    <property type="protein sequence ID" value="KAJ3436574.1"/>
    <property type="molecule type" value="Genomic_DNA"/>
</dbReference>
<protein>
    <submittedName>
        <fullName evidence="2 3">Activating signal cointegrator 1 complex subunit</fullName>
    </submittedName>
</protein>
<proteinExistence type="predicted"/>
<sequence>MTNETTSEVYNEIIKHPWSKGYLLRKKVEPYFYGFITGKNNKTITKIIQNHKVRIELPDELSGKLYYSITCMKKDKIQGASDEMDKVIKWAIPRLNWTHFVSIPLLTKKMRNSVKSFQKSTHSTFHETEGFSEEILQSPYKFHLTILMMKLYKEEQRDKAVEILKQVKIDGSEGVLNSEITIKSLSTFPENDFENCQVLYAQVQQDETYEKIHRLHSLLIEKFQQAGIEVDTNPLALHATLMNYRYKIQKKNQKIQKSINLSKLKENNEFLNYDFGKQIINQIHLSTLGKYHKSGFYMPHYMITNK</sequence>
<dbReference type="EMBL" id="JAOAOG010000346">
    <property type="protein sequence ID" value="KAJ6226039.1"/>
    <property type="molecule type" value="Genomic_DNA"/>
</dbReference>
<dbReference type="GO" id="GO:0005634">
    <property type="term" value="C:nucleus"/>
    <property type="evidence" value="ECO:0007669"/>
    <property type="project" value="TreeGrafter"/>
</dbReference>
<dbReference type="Proteomes" id="UP001146793">
    <property type="component" value="Unassembled WGS sequence"/>
</dbReference>
<dbReference type="Pfam" id="PF10469">
    <property type="entry name" value="AKAP7_NLS"/>
    <property type="match status" value="1"/>
</dbReference>
<evidence type="ECO:0000313" key="4">
    <source>
        <dbReference type="Proteomes" id="UP001146793"/>
    </source>
</evidence>